<sequence>MSKGEVKFSSDNEWERWNDKNSLFVEQECFGTVLRLVQDPNSLHLGTTVWDASVVLAKFFEKNLRKGEFARNKVVKKRAIELGSGMGLAGMAFAMVGAEVILTDTADVLDKLRINCNNNLSPAAVRLAKAGHRGHGSWADFFGSIQVNELDWTRAEEHIAKLEFQPPVDFVLAADCIYREDLTEAFYDTVRRLTNEKSTVVVCNEFRSKTVHDRFMELFKATHNVKLMTKNKMDPEFWHPNIHIYVMKRKKNKQGDADSGGEEENDEEEKTAEEGTAKAPEKKEKTKEKNKEKGGKEGNETNQIQM</sequence>
<proteinExistence type="predicted"/>
<dbReference type="AlphaFoldDB" id="A0A7S0YD92"/>
<evidence type="ECO:0000313" key="2">
    <source>
        <dbReference type="EMBL" id="CAD8770034.1"/>
    </source>
</evidence>
<gene>
    <name evidence="2" type="ORF">PPAR00522_LOCUS6433</name>
</gene>
<reference evidence="2" key="1">
    <citation type="submission" date="2021-01" db="EMBL/GenBank/DDBJ databases">
        <authorList>
            <person name="Corre E."/>
            <person name="Pelletier E."/>
            <person name="Niang G."/>
            <person name="Scheremetjew M."/>
            <person name="Finn R."/>
            <person name="Kale V."/>
            <person name="Holt S."/>
            <person name="Cochrane G."/>
            <person name="Meng A."/>
            <person name="Brown T."/>
            <person name="Cohen L."/>
        </authorList>
    </citation>
    <scope>NUCLEOTIDE SEQUENCE</scope>
    <source>
        <strain evidence="2">SAG 63-3</strain>
    </source>
</reference>
<accession>A0A7S0YD92</accession>
<name>A0A7S0YD92_9CHLO</name>
<organism evidence="2">
    <name type="scientific">Polytomella parva</name>
    <dbReference type="NCBI Taxonomy" id="51329"/>
    <lineage>
        <taxon>Eukaryota</taxon>
        <taxon>Viridiplantae</taxon>
        <taxon>Chlorophyta</taxon>
        <taxon>core chlorophytes</taxon>
        <taxon>Chlorophyceae</taxon>
        <taxon>CS clade</taxon>
        <taxon>Chlamydomonadales</taxon>
        <taxon>Chlamydomonadaceae</taxon>
        <taxon>Polytomella</taxon>
    </lineage>
</organism>
<evidence type="ECO:0000256" key="1">
    <source>
        <dbReference type="SAM" id="MobiDB-lite"/>
    </source>
</evidence>
<dbReference type="PANTHER" id="PTHR14614:SF123">
    <property type="entry name" value="OS04G0645500 PROTEIN"/>
    <property type="match status" value="1"/>
</dbReference>
<dbReference type="InterPro" id="IPR019410">
    <property type="entry name" value="Methyltransf_16"/>
</dbReference>
<dbReference type="SUPFAM" id="SSF53335">
    <property type="entry name" value="S-adenosyl-L-methionine-dependent methyltransferases"/>
    <property type="match status" value="1"/>
</dbReference>
<dbReference type="Gene3D" id="3.40.50.150">
    <property type="entry name" value="Vaccinia Virus protein VP39"/>
    <property type="match status" value="1"/>
</dbReference>
<dbReference type="PANTHER" id="PTHR14614">
    <property type="entry name" value="HEPATOCELLULAR CARCINOMA-ASSOCIATED ANTIGEN"/>
    <property type="match status" value="1"/>
</dbReference>
<dbReference type="InterPro" id="IPR029063">
    <property type="entry name" value="SAM-dependent_MTases_sf"/>
</dbReference>
<dbReference type="Pfam" id="PF10294">
    <property type="entry name" value="Methyltransf_16"/>
    <property type="match status" value="1"/>
</dbReference>
<feature type="region of interest" description="Disordered" evidence="1">
    <location>
        <begin position="249"/>
        <end position="306"/>
    </location>
</feature>
<feature type="compositionally biased region" description="Basic and acidic residues" evidence="1">
    <location>
        <begin position="272"/>
        <end position="299"/>
    </location>
</feature>
<dbReference type="EMBL" id="HBFM01010130">
    <property type="protein sequence ID" value="CAD8770034.1"/>
    <property type="molecule type" value="Transcribed_RNA"/>
</dbReference>
<protein>
    <recommendedName>
        <fullName evidence="3">Calmodulin-lysine N-methyltransferase</fullName>
    </recommendedName>
</protein>
<feature type="compositionally biased region" description="Acidic residues" evidence="1">
    <location>
        <begin position="259"/>
        <end position="271"/>
    </location>
</feature>
<evidence type="ECO:0008006" key="3">
    <source>
        <dbReference type="Google" id="ProtNLM"/>
    </source>
</evidence>